<dbReference type="Proteomes" id="UP000035680">
    <property type="component" value="Unassembled WGS sequence"/>
</dbReference>
<dbReference type="WBParaSite" id="SVE_0997100.1">
    <property type="protein sequence ID" value="SVE_0997100.1"/>
    <property type="gene ID" value="SVE_0997100"/>
</dbReference>
<feature type="compositionally biased region" description="Basic and acidic residues" evidence="1">
    <location>
        <begin position="69"/>
        <end position="80"/>
    </location>
</feature>
<reference evidence="2" key="1">
    <citation type="submission" date="2014-07" db="EMBL/GenBank/DDBJ databases">
        <authorList>
            <person name="Martin A.A"/>
            <person name="De Silva N."/>
        </authorList>
    </citation>
    <scope>NUCLEOTIDE SEQUENCE</scope>
</reference>
<name>A0A0K0FLQ5_STRVS</name>
<accession>A0A0K0FLQ5</accession>
<sequence>MKSKDGISTIEKINRYRESKQFPSKNELFWDVKQQEESDDEAPEEMSFQGFTKKSNLKMTKMSSKAKKALKEEKISKGSSEDGEEVEEKINDELETLEDDVEDEDNNLLDAYSETESDECSEINKETLTETVIRPKIPFNFKSSLLLRKRKEGDLYLDRQKQNYYFKKQKFSNTRN</sequence>
<protein>
    <submittedName>
        <fullName evidence="3">Uncharacterized protein</fullName>
    </submittedName>
</protein>
<proteinExistence type="predicted"/>
<reference evidence="3" key="2">
    <citation type="submission" date="2015-08" db="UniProtKB">
        <authorList>
            <consortium name="WormBaseParasite"/>
        </authorList>
    </citation>
    <scope>IDENTIFICATION</scope>
</reference>
<evidence type="ECO:0000313" key="2">
    <source>
        <dbReference type="Proteomes" id="UP000035680"/>
    </source>
</evidence>
<feature type="region of interest" description="Disordered" evidence="1">
    <location>
        <begin position="33"/>
        <end position="89"/>
    </location>
</feature>
<evidence type="ECO:0000313" key="3">
    <source>
        <dbReference type="WBParaSite" id="SVE_0997100.1"/>
    </source>
</evidence>
<dbReference type="AlphaFoldDB" id="A0A0K0FLQ5"/>
<organism evidence="2 3">
    <name type="scientific">Strongyloides venezuelensis</name>
    <name type="common">Threadworm</name>
    <dbReference type="NCBI Taxonomy" id="75913"/>
    <lineage>
        <taxon>Eukaryota</taxon>
        <taxon>Metazoa</taxon>
        <taxon>Ecdysozoa</taxon>
        <taxon>Nematoda</taxon>
        <taxon>Chromadorea</taxon>
        <taxon>Rhabditida</taxon>
        <taxon>Tylenchina</taxon>
        <taxon>Panagrolaimomorpha</taxon>
        <taxon>Strongyloidoidea</taxon>
        <taxon>Strongyloididae</taxon>
        <taxon>Strongyloides</taxon>
    </lineage>
</organism>
<keyword evidence="2" id="KW-1185">Reference proteome</keyword>
<evidence type="ECO:0000256" key="1">
    <source>
        <dbReference type="SAM" id="MobiDB-lite"/>
    </source>
</evidence>